<proteinExistence type="predicted"/>
<dbReference type="EMBL" id="MVGT01003301">
    <property type="protein sequence ID" value="OVA04481.1"/>
    <property type="molecule type" value="Genomic_DNA"/>
</dbReference>
<evidence type="ECO:0000313" key="3">
    <source>
        <dbReference type="EMBL" id="OVA04481.1"/>
    </source>
</evidence>
<keyword evidence="4" id="KW-1185">Reference proteome</keyword>
<sequence>MEETLALALAASASEERSERSRPPGPRAAPWLVIPHGEGKKDQAFYNLSEPNIRTCQKFIPEMSGKSYWQKPSHQGWLVMLCDDDDYDYKADSIPPNCNFGDCFLWNPVTLETIQLPNLLDWLNKSDQYKILDCVLSSPPKSSNPDDDSMVFFLFERLDERDEQVLVFCRHGEDKQWRTKELTGYILNDGLRNYVVSLLCFKGKLYGMCLNFWHLEIEIQLGPKDDDVDGKTLSIRSFKVSNNTFFPLMGGEFFNVGVHYVESCDELFTIDIFYNRRSYSKIVISIQVLRLDFSLMAWEKVKSFGDHVLFLGKNTKSSCSAAELGLTRGCLYYTLPKDQSLYKFEVEDNGFTVILPCMTLPTPWFSADWMMMPTTVRLDFSKMVWVKVESLGKHMLFISNTSSLSAIAPDSRMENKIYFARLHGEEILFYSLDTGSYHCLGSRHSAKDFYDTTERLNCTWIEPNWLGTTEQELDWLSI</sequence>
<evidence type="ECO:0000259" key="2">
    <source>
        <dbReference type="Pfam" id="PF03478"/>
    </source>
</evidence>
<comment type="caution">
    <text evidence="3">The sequence shown here is derived from an EMBL/GenBank/DDBJ whole genome shotgun (WGS) entry which is preliminary data.</text>
</comment>
<dbReference type="Pfam" id="PF03478">
    <property type="entry name" value="Beta-prop_KIB1-4"/>
    <property type="match status" value="1"/>
</dbReference>
<feature type="region of interest" description="Disordered" evidence="1">
    <location>
        <begin position="1"/>
        <end position="30"/>
    </location>
</feature>
<dbReference type="InterPro" id="IPR005174">
    <property type="entry name" value="KIB1-4_b-propeller"/>
</dbReference>
<name>A0A200Q1X2_MACCD</name>
<dbReference type="InParanoid" id="A0A200Q1X2"/>
<dbReference type="AlphaFoldDB" id="A0A200Q1X2"/>
<dbReference type="Proteomes" id="UP000195402">
    <property type="component" value="Unassembled WGS sequence"/>
</dbReference>
<feature type="compositionally biased region" description="Low complexity" evidence="1">
    <location>
        <begin position="1"/>
        <end position="13"/>
    </location>
</feature>
<dbReference type="PANTHER" id="PTHR40891">
    <property type="entry name" value="DUF295 DOMAIN-CONTAINING PROTEIN"/>
    <property type="match status" value="1"/>
</dbReference>
<accession>A0A200Q1X2</accession>
<reference evidence="3 4" key="1">
    <citation type="journal article" date="2017" name="Mol. Plant">
        <title>The Genome of Medicinal Plant Macleaya cordata Provides New Insights into Benzylisoquinoline Alkaloids Metabolism.</title>
        <authorList>
            <person name="Liu X."/>
            <person name="Liu Y."/>
            <person name="Huang P."/>
            <person name="Ma Y."/>
            <person name="Qing Z."/>
            <person name="Tang Q."/>
            <person name="Cao H."/>
            <person name="Cheng P."/>
            <person name="Zheng Y."/>
            <person name="Yuan Z."/>
            <person name="Zhou Y."/>
            <person name="Liu J."/>
            <person name="Tang Z."/>
            <person name="Zhuo Y."/>
            <person name="Zhang Y."/>
            <person name="Yu L."/>
            <person name="Huang J."/>
            <person name="Yang P."/>
            <person name="Peng Q."/>
            <person name="Zhang J."/>
            <person name="Jiang W."/>
            <person name="Zhang Z."/>
            <person name="Lin K."/>
            <person name="Ro D.K."/>
            <person name="Chen X."/>
            <person name="Xiong X."/>
            <person name="Shang Y."/>
            <person name="Huang S."/>
            <person name="Zeng J."/>
        </authorList>
    </citation>
    <scope>NUCLEOTIDE SEQUENCE [LARGE SCALE GENOMIC DNA]</scope>
    <source>
        <strain evidence="4">cv. BLH2017</strain>
        <tissue evidence="3">Root</tissue>
    </source>
</reference>
<evidence type="ECO:0000256" key="1">
    <source>
        <dbReference type="SAM" id="MobiDB-lite"/>
    </source>
</evidence>
<protein>
    <recommendedName>
        <fullName evidence="2">KIB1-4 beta-propeller domain-containing protein</fullName>
    </recommendedName>
</protein>
<dbReference type="OrthoDB" id="1863935at2759"/>
<gene>
    <name evidence="3" type="ORF">BVC80_1717g51</name>
</gene>
<organism evidence="3 4">
    <name type="scientific">Macleaya cordata</name>
    <name type="common">Five-seeded plume-poppy</name>
    <name type="synonym">Bocconia cordata</name>
    <dbReference type="NCBI Taxonomy" id="56857"/>
    <lineage>
        <taxon>Eukaryota</taxon>
        <taxon>Viridiplantae</taxon>
        <taxon>Streptophyta</taxon>
        <taxon>Embryophyta</taxon>
        <taxon>Tracheophyta</taxon>
        <taxon>Spermatophyta</taxon>
        <taxon>Magnoliopsida</taxon>
        <taxon>Ranunculales</taxon>
        <taxon>Papaveraceae</taxon>
        <taxon>Papaveroideae</taxon>
        <taxon>Macleaya</taxon>
    </lineage>
</organism>
<dbReference type="PANTHER" id="PTHR40891:SF1">
    <property type="entry name" value="DUF295 DOMAIN-CONTAINING PROTEIN"/>
    <property type="match status" value="1"/>
</dbReference>
<dbReference type="OMA" id="KRDRIYF"/>
<evidence type="ECO:0000313" key="4">
    <source>
        <dbReference type="Proteomes" id="UP000195402"/>
    </source>
</evidence>
<feature type="domain" description="KIB1-4 beta-propeller" evidence="2">
    <location>
        <begin position="45"/>
        <end position="338"/>
    </location>
</feature>